<evidence type="ECO:0000313" key="3">
    <source>
        <dbReference type="Proteomes" id="UP001448207"/>
    </source>
</evidence>
<sequence>MKKHTFNKHDKDLTSHSKKDHGKSTDRIPVRVYNTSNVKKYTQDTDIIIKFAFPGCRNIFNTASELENHVNNNLVKITLSLENLSPEDKRWVLDGRDISSQFHKYRRYYITASRTAKFAAESRFNELLAMSDLPTDIFSPSLLRIVRTGILVKYKRNTFHPHIIQQSVDEDITETRSVIELLPLCDPVVTSSPQDYIEPTEYGRAVIMAIVALLSYLYDCDMKPLSEAHLTSSYIHPFIHGLLSAKKPSKAGHCSNIVLEEFDNAVDRPDCDYKIDVYASSGYRLLYTSAYGEVKNSSSVSVTLLANDFYRLCIFSKEAIELVRLRISTKKCDLLDLMGHADNLLFVVSLIRDYCMVSENDLAPWRCNTLSSAYLDVIKKQISTKETNL</sequence>
<dbReference type="Proteomes" id="UP001448207">
    <property type="component" value="Unassembled WGS sequence"/>
</dbReference>
<evidence type="ECO:0008006" key="4">
    <source>
        <dbReference type="Google" id="ProtNLM"/>
    </source>
</evidence>
<comment type="caution">
    <text evidence="2">The sequence shown here is derived from an EMBL/GenBank/DDBJ whole genome shotgun (WGS) entry which is preliminary data.</text>
</comment>
<dbReference type="EMBL" id="JBCLYO010000003">
    <property type="protein sequence ID" value="KAL0091825.1"/>
    <property type="molecule type" value="Genomic_DNA"/>
</dbReference>
<keyword evidence="3" id="KW-1185">Reference proteome</keyword>
<organism evidence="2 3">
    <name type="scientific">Phycomyces blakesleeanus</name>
    <dbReference type="NCBI Taxonomy" id="4837"/>
    <lineage>
        <taxon>Eukaryota</taxon>
        <taxon>Fungi</taxon>
        <taxon>Fungi incertae sedis</taxon>
        <taxon>Mucoromycota</taxon>
        <taxon>Mucoromycotina</taxon>
        <taxon>Mucoromycetes</taxon>
        <taxon>Mucorales</taxon>
        <taxon>Phycomycetaceae</taxon>
        <taxon>Phycomyces</taxon>
    </lineage>
</organism>
<reference evidence="2 3" key="1">
    <citation type="submission" date="2024-04" db="EMBL/GenBank/DDBJ databases">
        <title>Symmetric and asymmetric DNA N6-adenine methylation regulates different biological responses in Mucorales.</title>
        <authorList>
            <consortium name="Lawrence Berkeley National Laboratory"/>
            <person name="Lax C."/>
            <person name="Mondo S.J."/>
            <person name="Osorio-Concepcion M."/>
            <person name="Muszewska A."/>
            <person name="Corrochano-Luque M."/>
            <person name="Gutierrez G."/>
            <person name="Riley R."/>
            <person name="Lipzen A."/>
            <person name="Guo J."/>
            <person name="Hundley H."/>
            <person name="Amirebrahimi M."/>
            <person name="Ng V."/>
            <person name="Lorenzo-Gutierrez D."/>
            <person name="Binder U."/>
            <person name="Yang J."/>
            <person name="Song Y."/>
            <person name="Canovas D."/>
            <person name="Navarro E."/>
            <person name="Freitag M."/>
            <person name="Gabaldon T."/>
            <person name="Grigoriev I.V."/>
            <person name="Corrochano L.M."/>
            <person name="Nicolas F.E."/>
            <person name="Garre V."/>
        </authorList>
    </citation>
    <scope>NUCLEOTIDE SEQUENCE [LARGE SCALE GENOMIC DNA]</scope>
    <source>
        <strain evidence="2 3">L51</strain>
    </source>
</reference>
<evidence type="ECO:0000256" key="1">
    <source>
        <dbReference type="SAM" id="MobiDB-lite"/>
    </source>
</evidence>
<proteinExistence type="predicted"/>
<feature type="compositionally biased region" description="Basic and acidic residues" evidence="1">
    <location>
        <begin position="7"/>
        <end position="28"/>
    </location>
</feature>
<accession>A0ABR3B6Y9</accession>
<gene>
    <name evidence="2" type="ORF">J3Q64DRAFT_1813304</name>
</gene>
<name>A0ABR3B6Y9_PHYBL</name>
<protein>
    <recommendedName>
        <fullName evidence="4">C2H2-type zinc finger transcription factor</fullName>
    </recommendedName>
</protein>
<evidence type="ECO:0000313" key="2">
    <source>
        <dbReference type="EMBL" id="KAL0091825.1"/>
    </source>
</evidence>
<feature type="region of interest" description="Disordered" evidence="1">
    <location>
        <begin position="1"/>
        <end position="28"/>
    </location>
</feature>